<organism evidence="2 3">
    <name type="scientific">Stieleria neptunia</name>
    <dbReference type="NCBI Taxonomy" id="2527979"/>
    <lineage>
        <taxon>Bacteria</taxon>
        <taxon>Pseudomonadati</taxon>
        <taxon>Planctomycetota</taxon>
        <taxon>Planctomycetia</taxon>
        <taxon>Pirellulales</taxon>
        <taxon>Pirellulaceae</taxon>
        <taxon>Stieleria</taxon>
    </lineage>
</organism>
<accession>A0A518HUI2</accession>
<name>A0A518HUI2_9BACT</name>
<dbReference type="InterPro" id="IPR025388">
    <property type="entry name" value="Alginate_export_dom"/>
</dbReference>
<evidence type="ECO:0000313" key="3">
    <source>
        <dbReference type="Proteomes" id="UP000319004"/>
    </source>
</evidence>
<dbReference type="AlphaFoldDB" id="A0A518HUI2"/>
<evidence type="ECO:0000259" key="1">
    <source>
        <dbReference type="Pfam" id="PF13372"/>
    </source>
</evidence>
<keyword evidence="3" id="KW-1185">Reference proteome</keyword>
<dbReference type="Pfam" id="PF13372">
    <property type="entry name" value="Alginate_exp"/>
    <property type="match status" value="1"/>
</dbReference>
<feature type="domain" description="Alginate export" evidence="1">
    <location>
        <begin position="96"/>
        <end position="481"/>
    </location>
</feature>
<dbReference type="OrthoDB" id="311329at2"/>
<protein>
    <recommendedName>
        <fullName evidence="1">Alginate export domain-containing protein</fullName>
    </recommendedName>
</protein>
<dbReference type="Gene3D" id="2.40.160.100">
    <property type="match status" value="1"/>
</dbReference>
<dbReference type="Proteomes" id="UP000319004">
    <property type="component" value="Chromosome"/>
</dbReference>
<dbReference type="InterPro" id="IPR053728">
    <property type="entry name" value="Alginate_Permeability_Chnl"/>
</dbReference>
<reference evidence="2 3" key="1">
    <citation type="submission" date="2019-03" db="EMBL/GenBank/DDBJ databases">
        <title>Deep-cultivation of Planctomycetes and their phenomic and genomic characterization uncovers novel biology.</title>
        <authorList>
            <person name="Wiegand S."/>
            <person name="Jogler M."/>
            <person name="Boedeker C."/>
            <person name="Pinto D."/>
            <person name="Vollmers J."/>
            <person name="Rivas-Marin E."/>
            <person name="Kohn T."/>
            <person name="Peeters S.H."/>
            <person name="Heuer A."/>
            <person name="Rast P."/>
            <person name="Oberbeckmann S."/>
            <person name="Bunk B."/>
            <person name="Jeske O."/>
            <person name="Meyerdierks A."/>
            <person name="Storesund J.E."/>
            <person name="Kallscheuer N."/>
            <person name="Luecker S."/>
            <person name="Lage O.M."/>
            <person name="Pohl T."/>
            <person name="Merkel B.J."/>
            <person name="Hornburger P."/>
            <person name="Mueller R.-W."/>
            <person name="Bruemmer F."/>
            <person name="Labrenz M."/>
            <person name="Spormann A.M."/>
            <person name="Op den Camp H."/>
            <person name="Overmann J."/>
            <person name="Amann R."/>
            <person name="Jetten M.S.M."/>
            <person name="Mascher T."/>
            <person name="Medema M.H."/>
            <person name="Devos D.P."/>
            <person name="Kaster A.-K."/>
            <person name="Ovreas L."/>
            <person name="Rohde M."/>
            <person name="Galperin M.Y."/>
            <person name="Jogler C."/>
        </authorList>
    </citation>
    <scope>NUCLEOTIDE SEQUENCE [LARGE SCALE GENOMIC DNA]</scope>
    <source>
        <strain evidence="2 3">Enr13</strain>
    </source>
</reference>
<sequence length="514" mass="58006">MAPECRVFLVVKTGRSPIFASMNVKRFSRLKVLLFAIAISPFAASHTCADDAEVARSAYKQSFIDNDFRYLDDPAYQGAFLGERLKRLRPSSDITIDLGGRFRSRYHNENNLRGGPRLTGRSDEFVLSQMFLFADIHLGDNLRVFGQAIDATSDGENLSPRASEVNRFDLQMLAVDALLLTDGGDQAWWLRFGRQEMHYGSQRLLASRPWRNTPLTHDGVRTWWQSDAARVDAFWVRPIDPRQHRPDDHNFDNPDQSRQFYGVFGTTKTDTVRYDVFYFGMTEDDDRVQTFAGVPGGFDVHTIGGRVLRREGDLRFEAEGGYQFGKFSTSRQSAGFATVGLGHTCERLPLKPTTWLYYDWASGDNDLNDGVHGTFYQLEPRGHYYLGLADLTGRQNIQDLSLQTSLAVRNDLECRIHFHNFWLANRRDALYTNGTAAAFHDPTGSAGNEIGHELDLQLRWSISPRAHLLVGYSYLWAGDYFDSPVIQGGPAGIAANGANGNDGEFTYIQSTLRF</sequence>
<dbReference type="KEGG" id="snep:Enr13x_43810"/>
<evidence type="ECO:0000313" key="2">
    <source>
        <dbReference type="EMBL" id="QDV44515.1"/>
    </source>
</evidence>
<gene>
    <name evidence="2" type="ORF">Enr13x_43810</name>
</gene>
<proteinExistence type="predicted"/>
<dbReference type="EMBL" id="CP037423">
    <property type="protein sequence ID" value="QDV44515.1"/>
    <property type="molecule type" value="Genomic_DNA"/>
</dbReference>